<reference evidence="2" key="1">
    <citation type="submission" date="2023-04" db="EMBL/GenBank/DDBJ databases">
        <title>Genomic characterization of faba bean (Vicia faba) microsymbionts in Mexican soils.</title>
        <authorList>
            <person name="Rivera Orduna F.N."/>
            <person name="Guevara-Luna J."/>
            <person name="Yan J."/>
            <person name="Arroyo-Herrera I."/>
            <person name="Li Y."/>
            <person name="Vasquez-Murrieta M.S."/>
            <person name="Wang E.T."/>
        </authorList>
    </citation>
    <scope>NUCLEOTIDE SEQUENCE</scope>
    <source>
        <strain evidence="2">CH26</strain>
    </source>
</reference>
<feature type="compositionally biased region" description="Low complexity" evidence="1">
    <location>
        <begin position="45"/>
        <end position="57"/>
    </location>
</feature>
<protein>
    <submittedName>
        <fullName evidence="2">Uncharacterized protein</fullName>
    </submittedName>
</protein>
<dbReference type="EMBL" id="JAVLSF010001255">
    <property type="protein sequence ID" value="MDR9778825.1"/>
    <property type="molecule type" value="Genomic_DNA"/>
</dbReference>
<comment type="caution">
    <text evidence="2">The sequence shown here is derived from an EMBL/GenBank/DDBJ whole genome shotgun (WGS) entry which is preliminary data.</text>
</comment>
<feature type="non-terminal residue" evidence="2">
    <location>
        <position position="1"/>
    </location>
</feature>
<feature type="region of interest" description="Disordered" evidence="1">
    <location>
        <begin position="1"/>
        <end position="57"/>
    </location>
</feature>
<feature type="compositionally biased region" description="Acidic residues" evidence="1">
    <location>
        <begin position="1"/>
        <end position="10"/>
    </location>
</feature>
<proteinExistence type="predicted"/>
<organism evidence="2 3">
    <name type="scientific">Rhizobium hidalgonense</name>
    <dbReference type="NCBI Taxonomy" id="1538159"/>
    <lineage>
        <taxon>Bacteria</taxon>
        <taxon>Pseudomonadati</taxon>
        <taxon>Pseudomonadota</taxon>
        <taxon>Alphaproteobacteria</taxon>
        <taxon>Hyphomicrobiales</taxon>
        <taxon>Rhizobiaceae</taxon>
        <taxon>Rhizobium/Agrobacterium group</taxon>
        <taxon>Rhizobium</taxon>
    </lineage>
</organism>
<name>A0AAJ2H3U6_9HYPH</name>
<sequence length="77" mass="7689">LSWDDLDESTDTAIATKSAPVAAPQKNDAPLVSTQSEPAASVATAQPAVSAPAESASSDIMERAAAALQQLDVAPGL</sequence>
<evidence type="ECO:0000256" key="1">
    <source>
        <dbReference type="SAM" id="MobiDB-lite"/>
    </source>
</evidence>
<dbReference type="RefSeq" id="WP_310866798.1">
    <property type="nucleotide sequence ID" value="NZ_JAVLSF010001255.1"/>
</dbReference>
<accession>A0AAJ2H3U6</accession>
<evidence type="ECO:0000313" key="2">
    <source>
        <dbReference type="EMBL" id="MDR9778825.1"/>
    </source>
</evidence>
<evidence type="ECO:0000313" key="3">
    <source>
        <dbReference type="Proteomes" id="UP001268610"/>
    </source>
</evidence>
<gene>
    <name evidence="2" type="ORF">RJJ65_40475</name>
</gene>
<dbReference type="Proteomes" id="UP001268610">
    <property type="component" value="Unassembled WGS sequence"/>
</dbReference>
<dbReference type="AlphaFoldDB" id="A0AAJ2H3U6"/>